<gene>
    <name evidence="1" type="ORF">AFUS01_LOCUS2765</name>
</gene>
<feature type="non-terminal residue" evidence="1">
    <location>
        <position position="1"/>
    </location>
</feature>
<sequence>AKEVSMIGTNLELFFVKGFLKRDFPGGLTVVTGSGSGFTEVEFGTSSGIGMKGGIFVVEPSDSSPTTAFASS</sequence>
<keyword evidence="2" id="KW-1185">Reference proteome</keyword>
<evidence type="ECO:0000313" key="1">
    <source>
        <dbReference type="EMBL" id="CAG7680883.1"/>
    </source>
</evidence>
<reference evidence="1" key="1">
    <citation type="submission" date="2021-06" db="EMBL/GenBank/DDBJ databases">
        <authorList>
            <person name="Hodson N. C."/>
            <person name="Mongue J. A."/>
            <person name="Jaron S. K."/>
        </authorList>
    </citation>
    <scope>NUCLEOTIDE SEQUENCE</scope>
</reference>
<dbReference type="Proteomes" id="UP000708208">
    <property type="component" value="Unassembled WGS sequence"/>
</dbReference>
<dbReference type="AlphaFoldDB" id="A0A8J2J8W2"/>
<organism evidence="1 2">
    <name type="scientific">Allacma fusca</name>
    <dbReference type="NCBI Taxonomy" id="39272"/>
    <lineage>
        <taxon>Eukaryota</taxon>
        <taxon>Metazoa</taxon>
        <taxon>Ecdysozoa</taxon>
        <taxon>Arthropoda</taxon>
        <taxon>Hexapoda</taxon>
        <taxon>Collembola</taxon>
        <taxon>Symphypleona</taxon>
        <taxon>Sminthuridae</taxon>
        <taxon>Allacma</taxon>
    </lineage>
</organism>
<accession>A0A8J2J8W2</accession>
<name>A0A8J2J8W2_9HEXA</name>
<evidence type="ECO:0000313" key="2">
    <source>
        <dbReference type="Proteomes" id="UP000708208"/>
    </source>
</evidence>
<comment type="caution">
    <text evidence="1">The sequence shown here is derived from an EMBL/GenBank/DDBJ whole genome shotgun (WGS) entry which is preliminary data.</text>
</comment>
<dbReference type="EMBL" id="CAJVCH010016055">
    <property type="protein sequence ID" value="CAG7680883.1"/>
    <property type="molecule type" value="Genomic_DNA"/>
</dbReference>
<protein>
    <submittedName>
        <fullName evidence="1">Uncharacterized protein</fullName>
    </submittedName>
</protein>
<proteinExistence type="predicted"/>